<accession>A0ACB8SMZ3</accession>
<keyword evidence="2" id="KW-1185">Reference proteome</keyword>
<evidence type="ECO:0000313" key="2">
    <source>
        <dbReference type="Proteomes" id="UP000814140"/>
    </source>
</evidence>
<gene>
    <name evidence="1" type="ORF">BV25DRAFT_1830866</name>
</gene>
<evidence type="ECO:0000313" key="1">
    <source>
        <dbReference type="EMBL" id="KAI0057622.1"/>
    </source>
</evidence>
<comment type="caution">
    <text evidence="1">The sequence shown here is derived from an EMBL/GenBank/DDBJ whole genome shotgun (WGS) entry which is preliminary data.</text>
</comment>
<reference evidence="1" key="2">
    <citation type="journal article" date="2022" name="New Phytol.">
        <title>Evolutionary transition to the ectomycorrhizal habit in the genomes of a hyperdiverse lineage of mushroom-forming fungi.</title>
        <authorList>
            <person name="Looney B."/>
            <person name="Miyauchi S."/>
            <person name="Morin E."/>
            <person name="Drula E."/>
            <person name="Courty P.E."/>
            <person name="Kohler A."/>
            <person name="Kuo A."/>
            <person name="LaButti K."/>
            <person name="Pangilinan J."/>
            <person name="Lipzen A."/>
            <person name="Riley R."/>
            <person name="Andreopoulos W."/>
            <person name="He G."/>
            <person name="Johnson J."/>
            <person name="Nolan M."/>
            <person name="Tritt A."/>
            <person name="Barry K.W."/>
            <person name="Grigoriev I.V."/>
            <person name="Nagy L.G."/>
            <person name="Hibbett D."/>
            <person name="Henrissat B."/>
            <person name="Matheny P.B."/>
            <person name="Labbe J."/>
            <person name="Martin F.M."/>
        </authorList>
    </citation>
    <scope>NUCLEOTIDE SEQUENCE</scope>
    <source>
        <strain evidence="1">HHB10654</strain>
    </source>
</reference>
<reference evidence="1" key="1">
    <citation type="submission" date="2021-03" db="EMBL/GenBank/DDBJ databases">
        <authorList>
            <consortium name="DOE Joint Genome Institute"/>
            <person name="Ahrendt S."/>
            <person name="Looney B.P."/>
            <person name="Miyauchi S."/>
            <person name="Morin E."/>
            <person name="Drula E."/>
            <person name="Courty P.E."/>
            <person name="Chicoki N."/>
            <person name="Fauchery L."/>
            <person name="Kohler A."/>
            <person name="Kuo A."/>
            <person name="Labutti K."/>
            <person name="Pangilinan J."/>
            <person name="Lipzen A."/>
            <person name="Riley R."/>
            <person name="Andreopoulos W."/>
            <person name="He G."/>
            <person name="Johnson J."/>
            <person name="Barry K.W."/>
            <person name="Grigoriev I.V."/>
            <person name="Nagy L."/>
            <person name="Hibbett D."/>
            <person name="Henrissat B."/>
            <person name="Matheny P.B."/>
            <person name="Labbe J."/>
            <person name="Martin F."/>
        </authorList>
    </citation>
    <scope>NUCLEOTIDE SEQUENCE</scope>
    <source>
        <strain evidence="1">HHB10654</strain>
    </source>
</reference>
<dbReference type="EMBL" id="MU277244">
    <property type="protein sequence ID" value="KAI0057622.1"/>
    <property type="molecule type" value="Genomic_DNA"/>
</dbReference>
<organism evidence="1 2">
    <name type="scientific">Artomyces pyxidatus</name>
    <dbReference type="NCBI Taxonomy" id="48021"/>
    <lineage>
        <taxon>Eukaryota</taxon>
        <taxon>Fungi</taxon>
        <taxon>Dikarya</taxon>
        <taxon>Basidiomycota</taxon>
        <taxon>Agaricomycotina</taxon>
        <taxon>Agaricomycetes</taxon>
        <taxon>Russulales</taxon>
        <taxon>Auriscalpiaceae</taxon>
        <taxon>Artomyces</taxon>
    </lineage>
</organism>
<name>A0ACB8SMZ3_9AGAM</name>
<proteinExistence type="predicted"/>
<protein>
    <submittedName>
        <fullName evidence="1">Uncharacterized protein</fullName>
    </submittedName>
</protein>
<dbReference type="Proteomes" id="UP000814140">
    <property type="component" value="Unassembled WGS sequence"/>
</dbReference>
<sequence length="165" mass="18845">MTTRSTPNGVFTIGTSILIDAPVETVWKVLLDFPSYGEWNPFVRSQTVQDEWSSQELSVGQHLFLKVHIPPTMDDSAKLQESEEIVHLLDHEQHRVEWKFVPPVPYILSAPRAQWLTVVDGKTKYETVEAFSGPIAYVLKYVMRKNLQVSFDVMGEALKGRSEQQ</sequence>